<evidence type="ECO:0000313" key="1">
    <source>
        <dbReference type="EMBL" id="KAK0612518.1"/>
    </source>
</evidence>
<comment type="caution">
    <text evidence="1">The sequence shown here is derived from an EMBL/GenBank/DDBJ whole genome shotgun (WGS) entry which is preliminary data.</text>
</comment>
<dbReference type="AlphaFoldDB" id="A0AA39TZB9"/>
<name>A0AA39TZB9_9PEZI</name>
<reference evidence="1" key="1">
    <citation type="submission" date="2023-06" db="EMBL/GenBank/DDBJ databases">
        <title>Genome-scale phylogeny and comparative genomics of the fungal order Sordariales.</title>
        <authorList>
            <consortium name="Lawrence Berkeley National Laboratory"/>
            <person name="Hensen N."/>
            <person name="Bonometti L."/>
            <person name="Westerberg I."/>
            <person name="Brannstrom I.O."/>
            <person name="Guillou S."/>
            <person name="Cros-Aarteil S."/>
            <person name="Calhoun S."/>
            <person name="Haridas S."/>
            <person name="Kuo A."/>
            <person name="Mondo S."/>
            <person name="Pangilinan J."/>
            <person name="Riley R."/>
            <person name="LaButti K."/>
            <person name="Andreopoulos B."/>
            <person name="Lipzen A."/>
            <person name="Chen C."/>
            <person name="Yanf M."/>
            <person name="Daum C."/>
            <person name="Ng V."/>
            <person name="Clum A."/>
            <person name="Steindorff A."/>
            <person name="Ohm R."/>
            <person name="Martin F."/>
            <person name="Silar P."/>
            <person name="Natvig D."/>
            <person name="Lalanne C."/>
            <person name="Gautier V."/>
            <person name="Ament-velasquez S.L."/>
            <person name="Kruys A."/>
            <person name="Hutchinson M.I."/>
            <person name="Powell A.J."/>
            <person name="Barry K."/>
            <person name="Miller A.N."/>
            <person name="Grigoriev I.V."/>
            <person name="Debuchy R."/>
            <person name="Gladieux P."/>
            <person name="Thoren M.H."/>
            <person name="Johannesson H."/>
        </authorList>
    </citation>
    <scope>NUCLEOTIDE SEQUENCE</scope>
    <source>
        <strain evidence="1">SMH3391-2</strain>
    </source>
</reference>
<gene>
    <name evidence="1" type="ORF">B0T17DRAFT_602915</name>
</gene>
<evidence type="ECO:0000313" key="2">
    <source>
        <dbReference type="Proteomes" id="UP001174934"/>
    </source>
</evidence>
<organism evidence="1 2">
    <name type="scientific">Bombardia bombarda</name>
    <dbReference type="NCBI Taxonomy" id="252184"/>
    <lineage>
        <taxon>Eukaryota</taxon>
        <taxon>Fungi</taxon>
        <taxon>Dikarya</taxon>
        <taxon>Ascomycota</taxon>
        <taxon>Pezizomycotina</taxon>
        <taxon>Sordariomycetes</taxon>
        <taxon>Sordariomycetidae</taxon>
        <taxon>Sordariales</taxon>
        <taxon>Lasiosphaeriaceae</taxon>
        <taxon>Bombardia</taxon>
    </lineage>
</organism>
<proteinExistence type="predicted"/>
<dbReference type="Proteomes" id="UP001174934">
    <property type="component" value="Unassembled WGS sequence"/>
</dbReference>
<dbReference type="EMBL" id="JAULSR010000009">
    <property type="protein sequence ID" value="KAK0612518.1"/>
    <property type="molecule type" value="Genomic_DNA"/>
</dbReference>
<sequence length="256" mass="29137">MMSVYAVADVLLSAVHQQSARERFLRGLPRFDFLINSLLQVTYDLYIPGRHFGLILSDLYDGNFALIDGNNNNNNNNNNTVDTIIRNLSIRDANLAPVDFRKGFELLAFLKPEKYMVVALTFCNLIPDDRRLFIYGLSIKPTVQNEKLPCVTHRPRFVSIIDKTASVHNPITVILFASSNQFMFSLEVEISFRLMEWGELRFTSRPGGVLSIDSQVPYDPHDPYQATSLYYKHARLVLAEHPQGPGIRWVVIECGS</sequence>
<keyword evidence="2" id="KW-1185">Reference proteome</keyword>
<protein>
    <submittedName>
        <fullName evidence="1">Uncharacterized protein</fullName>
    </submittedName>
</protein>
<accession>A0AA39TZB9</accession>